<dbReference type="EMBL" id="JAAVVJ010000008">
    <property type="protein sequence ID" value="KAF7216575.1"/>
    <property type="molecule type" value="Genomic_DNA"/>
</dbReference>
<dbReference type="Gene3D" id="1.25.40.20">
    <property type="entry name" value="Ankyrin repeat-containing domain"/>
    <property type="match status" value="1"/>
</dbReference>
<sequence length="718" mass="76622">MAAGAVLPPLIIPIIYLPTHRAKKHIDTTTPVSIQSDSAGVLIFYTLDGSKPELGQRGAAGSSRKYTEPILLPAGRVSVKAVAVTSDGRQSSVVTKVFSVVQLDSGSTVENQNSLQNHLKPDGTCDSAEKSLGSPQRSVELTVRGQLGSKTPSTTWISSSQTNQTVDSYELKQMNSTEATRVQRQTNFLRCARCLSARPSDPFARFCTHCGEEIPQLPSQRLPPAEGGQMLLCVSCKSMVPANTPVCLVCEAPIDLQLQPKASLSPQDHVVCVSCGSGNPPHVSSCLACENHLQQTMCGGNSTPSVLAADQMLSCSRCERLNRSDARFCDWCGSKPTHLLRCVTCCRCGASGHPYAFYCACCGSFLKGPDPPTSFGDVIQPITCTTTNQSPARPSLSPTPKVKITLPSVDQSTQTVGLYFPSATELQRKKQQIMLEEVTRRLVTRVRCPPVTAISPGRGYWRQQLDHVCANLRSYAQNNAPFRAVLGEPRLGRVVSAVLQEDPHEVSLTITFVSAGQKEQQVGSDDDCGEPSSGGPGPVGQTETLSRVTEQSADSTHLRGDQLSGMIKPKLNQAPTPAMANSQLLKELGQGRGRISIIQQLLDQGADPSCCESGGRHALVVAVRNGHHDLLPVLVQRGANVNQQSGPMKNTALHEAAALGSDGLQSAELLLRCKASVTQKNAAGLTASDMAMSSGCSELVSLMAARTGLDFLDKLGRF</sequence>
<dbReference type="Proteomes" id="UP000694548">
    <property type="component" value="Chromosome sgr02"/>
</dbReference>
<dbReference type="GeneTree" id="ENSGT00390000000549"/>
<dbReference type="AlphaFoldDB" id="A0A8C6KEN1"/>
<proteinExistence type="predicted"/>
<dbReference type="PROSITE" id="PS50297">
    <property type="entry name" value="ANK_REP_REGION"/>
    <property type="match status" value="1"/>
</dbReference>
<dbReference type="GeneID" id="107393965"/>
<feature type="region of interest" description="Disordered" evidence="2">
    <location>
        <begin position="519"/>
        <end position="562"/>
    </location>
</feature>
<evidence type="ECO:0000256" key="1">
    <source>
        <dbReference type="PROSITE-ProRule" id="PRU00023"/>
    </source>
</evidence>
<dbReference type="SUPFAM" id="SSF48403">
    <property type="entry name" value="Ankyrin repeat"/>
    <property type="match status" value="1"/>
</dbReference>
<dbReference type="Proteomes" id="UP000822369">
    <property type="component" value="Chromosome 8"/>
</dbReference>
<dbReference type="RefSeq" id="XP_054599837.2">
    <property type="nucleotide sequence ID" value="XM_054743862.2"/>
</dbReference>
<dbReference type="GO" id="GO:0042462">
    <property type="term" value="P:eye photoreceptor cell development"/>
    <property type="evidence" value="ECO:0007669"/>
    <property type="project" value="Ensembl"/>
</dbReference>
<accession>A0A8C6KEN1</accession>
<feature type="compositionally biased region" description="Polar residues" evidence="2">
    <location>
        <begin position="541"/>
        <end position="555"/>
    </location>
</feature>
<keyword evidence="1" id="KW-0040">ANK repeat</keyword>
<dbReference type="InterPro" id="IPR026876">
    <property type="entry name" value="Fn3_assoc_repeat"/>
</dbReference>
<dbReference type="PANTHER" id="PTHR16058:SF4">
    <property type="entry name" value="DOUBLE ZINC RIBBON AND ANKYRIN REPEAT-CONTAINING PROTEIN 1"/>
    <property type="match status" value="1"/>
</dbReference>
<dbReference type="InterPro" id="IPR002110">
    <property type="entry name" value="Ankyrin_rpt"/>
</dbReference>
<evidence type="ECO:0000256" key="2">
    <source>
        <dbReference type="SAM" id="MobiDB-lite"/>
    </source>
</evidence>
<dbReference type="PANTHER" id="PTHR16058">
    <property type="entry name" value="DOUBLE ZINC RIBBON AND ANKYRIN REPEAT-CONTAINING PROTEIN 1"/>
    <property type="match status" value="1"/>
</dbReference>
<feature type="compositionally biased region" description="Basic and acidic residues" evidence="2">
    <location>
        <begin position="119"/>
        <end position="129"/>
    </location>
</feature>
<dbReference type="PROSITE" id="PS50088">
    <property type="entry name" value="ANK_REPEAT"/>
    <property type="match status" value="1"/>
</dbReference>
<protein>
    <submittedName>
        <fullName evidence="4">Double zinc ribbon and ankyrin repeat domains 1</fullName>
    </submittedName>
    <submittedName>
        <fullName evidence="3">Transcript variant X1</fullName>
    </submittedName>
</protein>
<evidence type="ECO:0000313" key="3">
    <source>
        <dbReference type="EMBL" id="KAF7216575.1"/>
    </source>
</evidence>
<dbReference type="KEGG" id="nfu:107393965"/>
<reference evidence="4" key="3">
    <citation type="submission" date="2025-05" db="UniProtKB">
        <authorList>
            <consortium name="Ensembl"/>
        </authorList>
    </citation>
    <scope>IDENTIFICATION</scope>
</reference>
<dbReference type="Ensembl" id="ENSNFUT00015004018.1">
    <property type="protein sequence ID" value="ENSNFUP00015003797.1"/>
    <property type="gene ID" value="ENSNFUG00015001926.1"/>
</dbReference>
<dbReference type="CTD" id="55184"/>
<feature type="region of interest" description="Disordered" evidence="2">
    <location>
        <begin position="109"/>
        <end position="137"/>
    </location>
</feature>
<organism evidence="4 5">
    <name type="scientific">Nothobranchius furzeri</name>
    <name type="common">Turquoise killifish</name>
    <dbReference type="NCBI Taxonomy" id="105023"/>
    <lineage>
        <taxon>Eukaryota</taxon>
        <taxon>Metazoa</taxon>
        <taxon>Chordata</taxon>
        <taxon>Craniata</taxon>
        <taxon>Vertebrata</taxon>
        <taxon>Euteleostomi</taxon>
        <taxon>Actinopterygii</taxon>
        <taxon>Neopterygii</taxon>
        <taxon>Teleostei</taxon>
        <taxon>Neoteleostei</taxon>
        <taxon>Acanthomorphata</taxon>
        <taxon>Ovalentaria</taxon>
        <taxon>Atherinomorphae</taxon>
        <taxon>Cyprinodontiformes</taxon>
        <taxon>Nothobranchiidae</taxon>
        <taxon>Nothobranchius</taxon>
    </lineage>
</organism>
<gene>
    <name evidence="3 4" type="primary">dzank1</name>
    <name evidence="3" type="ORF">G4P62_001631</name>
</gene>
<reference evidence="4" key="1">
    <citation type="submission" date="2014-08" db="EMBL/GenBank/DDBJ databases">
        <authorList>
            <person name="Senf B."/>
            <person name="Petzold A."/>
            <person name="Downie B.R."/>
            <person name="Koch P."/>
            <person name="Platzer M."/>
        </authorList>
    </citation>
    <scope>NUCLEOTIDE SEQUENCE [LARGE SCALE GENOMIC DNA]</scope>
    <source>
        <strain evidence="4">GRZ</strain>
    </source>
</reference>
<dbReference type="SMART" id="SM00248">
    <property type="entry name" value="ANK"/>
    <property type="match status" value="3"/>
</dbReference>
<dbReference type="Pfam" id="PF12796">
    <property type="entry name" value="Ank_2"/>
    <property type="match status" value="1"/>
</dbReference>
<dbReference type="InterPro" id="IPR036770">
    <property type="entry name" value="Ankyrin_rpt-contain_sf"/>
</dbReference>
<evidence type="ECO:0000313" key="5">
    <source>
        <dbReference type="Proteomes" id="UP000694548"/>
    </source>
</evidence>
<keyword evidence="5" id="KW-1185">Reference proteome</keyword>
<name>A0A8C6KEN1_NOTFU</name>
<dbReference type="InterPro" id="IPR052481">
    <property type="entry name" value="DZAN1"/>
</dbReference>
<evidence type="ECO:0000313" key="4">
    <source>
        <dbReference type="Ensembl" id="ENSNFUP00015003797.1"/>
    </source>
</evidence>
<feature type="repeat" description="ANK" evidence="1">
    <location>
        <begin position="614"/>
        <end position="646"/>
    </location>
</feature>
<reference evidence="3" key="2">
    <citation type="submission" date="2020-03" db="EMBL/GenBank/DDBJ databases">
        <title>Intra-Species Differences in Population Size shape Life History and Genome Evolution.</title>
        <authorList>
            <person name="Willemsen D."/>
            <person name="Cui R."/>
            <person name="Valenzano D.R."/>
        </authorList>
    </citation>
    <scope>NUCLEOTIDE SEQUENCE</scope>
    <source>
        <strain evidence="3">GRZ</strain>
        <tissue evidence="3">Whole</tissue>
    </source>
</reference>
<dbReference type="Pfam" id="PF13287">
    <property type="entry name" value="Fn3_assoc"/>
    <property type="match status" value="1"/>
</dbReference>